<dbReference type="RefSeq" id="XP_017995331.1">
    <property type="nucleotide sequence ID" value="XM_018150531.1"/>
</dbReference>
<dbReference type="Proteomes" id="UP000038010">
    <property type="component" value="Unassembled WGS sequence"/>
</dbReference>
<evidence type="ECO:0000313" key="2">
    <source>
        <dbReference type="Proteomes" id="UP000038010"/>
    </source>
</evidence>
<name>A0A0N0NI64_9EURO</name>
<dbReference type="OrthoDB" id="4107844at2759"/>
<dbReference type="AlphaFoldDB" id="A0A0N0NI64"/>
<dbReference type="Gene3D" id="3.10.450.50">
    <property type="match status" value="1"/>
</dbReference>
<dbReference type="STRING" id="1664694.A0A0N0NI64"/>
<protein>
    <submittedName>
        <fullName evidence="1">Uncharacterized protein</fullName>
    </submittedName>
</protein>
<dbReference type="EMBL" id="LFJN01000041">
    <property type="protein sequence ID" value="KPI35368.1"/>
    <property type="molecule type" value="Genomic_DNA"/>
</dbReference>
<comment type="caution">
    <text evidence="1">The sequence shown here is derived from an EMBL/GenBank/DDBJ whole genome shotgun (WGS) entry which is preliminary data.</text>
</comment>
<dbReference type="VEuPathDB" id="FungiDB:AB675_9953"/>
<accession>A0A0N0NI64</accession>
<evidence type="ECO:0000313" key="1">
    <source>
        <dbReference type="EMBL" id="KPI35368.1"/>
    </source>
</evidence>
<keyword evidence="2" id="KW-1185">Reference proteome</keyword>
<proteinExistence type="predicted"/>
<reference evidence="1 2" key="1">
    <citation type="submission" date="2015-06" db="EMBL/GenBank/DDBJ databases">
        <title>Draft genome of the ant-associated black yeast Phialophora attae CBS 131958.</title>
        <authorList>
            <person name="Moreno L.F."/>
            <person name="Stielow B.J."/>
            <person name="de Hoog S."/>
            <person name="Vicente V.A."/>
            <person name="Weiss V.A."/>
            <person name="de Vries M."/>
            <person name="Cruz L.M."/>
            <person name="Souza E.M."/>
        </authorList>
    </citation>
    <scope>NUCLEOTIDE SEQUENCE [LARGE SCALE GENOMIC DNA]</scope>
    <source>
        <strain evidence="1 2">CBS 131958</strain>
    </source>
</reference>
<sequence>MSSTESSSGPSPAQIHGLITTHLRQVWSEPSSAKRRPIFPAVYHPDVIVYEPDGRVLKGFDQMDETVEALTGKGGQFEGCQLRARDIKRNGDFVWVSWDLGPPKEEDGEAIEVKATGADGILLDVNDKGEAKIRTLWVIIDGLSDVRP</sequence>
<dbReference type="InterPro" id="IPR032710">
    <property type="entry name" value="NTF2-like_dom_sf"/>
</dbReference>
<dbReference type="SUPFAM" id="SSF54427">
    <property type="entry name" value="NTF2-like"/>
    <property type="match status" value="1"/>
</dbReference>
<dbReference type="GeneID" id="28742411"/>
<organism evidence="1 2">
    <name type="scientific">Cyphellophora attinorum</name>
    <dbReference type="NCBI Taxonomy" id="1664694"/>
    <lineage>
        <taxon>Eukaryota</taxon>
        <taxon>Fungi</taxon>
        <taxon>Dikarya</taxon>
        <taxon>Ascomycota</taxon>
        <taxon>Pezizomycotina</taxon>
        <taxon>Eurotiomycetes</taxon>
        <taxon>Chaetothyriomycetidae</taxon>
        <taxon>Chaetothyriales</taxon>
        <taxon>Cyphellophoraceae</taxon>
        <taxon>Cyphellophora</taxon>
    </lineage>
</organism>
<gene>
    <name evidence="1" type="ORF">AB675_9953</name>
</gene>